<proteinExistence type="predicted"/>
<sequence length="148" mass="16366">MEVLSQGIQSTSCPLRSLCLDEVECADHMQTENENSRSGPLFMALAKNPTLENVGFISSFNHAQNVTLFNLFLPDVKYPAAKMEDTGLGRCQFGEVCTNTEPRGVVLVDRLAGVLSHQHCNIVDLCLDGCKLGFRYPLHIDEASSNRY</sequence>
<organism evidence="1 2">
    <name type="scientific">Cylindrotheca closterium</name>
    <dbReference type="NCBI Taxonomy" id="2856"/>
    <lineage>
        <taxon>Eukaryota</taxon>
        <taxon>Sar</taxon>
        <taxon>Stramenopiles</taxon>
        <taxon>Ochrophyta</taxon>
        <taxon>Bacillariophyta</taxon>
        <taxon>Bacillariophyceae</taxon>
        <taxon>Bacillariophycidae</taxon>
        <taxon>Bacillariales</taxon>
        <taxon>Bacillariaceae</taxon>
        <taxon>Cylindrotheca</taxon>
    </lineage>
</organism>
<reference evidence="1" key="1">
    <citation type="submission" date="2023-08" db="EMBL/GenBank/DDBJ databases">
        <authorList>
            <person name="Audoor S."/>
            <person name="Bilcke G."/>
        </authorList>
    </citation>
    <scope>NUCLEOTIDE SEQUENCE</scope>
</reference>
<protein>
    <submittedName>
        <fullName evidence="1">Uncharacterized protein</fullName>
    </submittedName>
</protein>
<accession>A0AAD2GBD0</accession>
<comment type="caution">
    <text evidence="1">The sequence shown here is derived from an EMBL/GenBank/DDBJ whole genome shotgun (WGS) entry which is preliminary data.</text>
</comment>
<keyword evidence="2" id="KW-1185">Reference proteome</keyword>
<name>A0AAD2GBD0_9STRA</name>
<dbReference type="Proteomes" id="UP001295423">
    <property type="component" value="Unassembled WGS sequence"/>
</dbReference>
<evidence type="ECO:0000313" key="2">
    <source>
        <dbReference type="Proteomes" id="UP001295423"/>
    </source>
</evidence>
<dbReference type="EMBL" id="CAKOGP040002280">
    <property type="protein sequence ID" value="CAJ1966378.1"/>
    <property type="molecule type" value="Genomic_DNA"/>
</dbReference>
<gene>
    <name evidence="1" type="ORF">CYCCA115_LOCUS21962</name>
</gene>
<dbReference type="AlphaFoldDB" id="A0AAD2GBD0"/>
<evidence type="ECO:0000313" key="1">
    <source>
        <dbReference type="EMBL" id="CAJ1966378.1"/>
    </source>
</evidence>